<dbReference type="Pfam" id="PF04326">
    <property type="entry name" value="SLFN_AlbA_2"/>
    <property type="match status" value="1"/>
</dbReference>
<dbReference type="RefSeq" id="WP_039121715.1">
    <property type="nucleotide sequence ID" value="NZ_AOJP01000006.1"/>
</dbReference>
<dbReference type="PATRIC" id="fig|1226633.4.peg.1086"/>
<dbReference type="OrthoDB" id="9807907at2"/>
<evidence type="ECO:0000313" key="2">
    <source>
        <dbReference type="EMBL" id="KID49580.1"/>
    </source>
</evidence>
<feature type="domain" description="Schlafen AlbA-2" evidence="1">
    <location>
        <begin position="3"/>
        <end position="113"/>
    </location>
</feature>
<dbReference type="InterPro" id="IPR038475">
    <property type="entry name" value="RecG_C_sf"/>
</dbReference>
<reference evidence="2 3" key="1">
    <citation type="submission" date="2013-08" db="EMBL/GenBank/DDBJ databases">
        <title>An opportunistic ruminal bacterium that causes liver abscesses in cattle.</title>
        <authorList>
            <person name="Benahmed F.H."/>
            <person name="Rasmussen M."/>
            <person name="Harbottle H."/>
            <person name="Soppet D."/>
            <person name="Nagaraja T.G."/>
            <person name="Davidson M."/>
        </authorList>
    </citation>
    <scope>NUCLEOTIDE SEQUENCE [LARGE SCALE GENOMIC DNA]</scope>
    <source>
        <strain evidence="2 3">B35</strain>
    </source>
</reference>
<dbReference type="EMBL" id="AUZI01000012">
    <property type="protein sequence ID" value="KID49580.1"/>
    <property type="molecule type" value="Genomic_DNA"/>
</dbReference>
<dbReference type="InterPro" id="IPR007421">
    <property type="entry name" value="Schlafen_AlbA_2_dom"/>
</dbReference>
<dbReference type="PANTHER" id="PTHR30595:SF6">
    <property type="entry name" value="SCHLAFEN ALBA-2 DOMAIN-CONTAINING PROTEIN"/>
    <property type="match status" value="1"/>
</dbReference>
<proteinExistence type="predicted"/>
<dbReference type="Gene3D" id="3.30.950.30">
    <property type="entry name" value="Schlafen, AAA domain"/>
    <property type="match status" value="1"/>
</dbReference>
<comment type="caution">
    <text evidence="2">The sequence shown here is derived from an EMBL/GenBank/DDBJ whole genome shotgun (WGS) entry which is preliminary data.</text>
</comment>
<accession>A0A017H5A5</accession>
<dbReference type="InterPro" id="IPR038461">
    <property type="entry name" value="Schlafen_AlbA_2_dom_sf"/>
</dbReference>
<dbReference type="Proteomes" id="UP000031184">
    <property type="component" value="Unassembled WGS sequence"/>
</dbReference>
<dbReference type="PANTHER" id="PTHR30595">
    <property type="entry name" value="GLPR-RELATED TRANSCRIPTIONAL REPRESSOR"/>
    <property type="match status" value="1"/>
</dbReference>
<name>A0A017H5A5_9FUSO</name>
<protein>
    <submittedName>
        <fullName evidence="2">ATPase AAA</fullName>
    </submittedName>
</protein>
<evidence type="ECO:0000259" key="1">
    <source>
        <dbReference type="Pfam" id="PF04326"/>
    </source>
</evidence>
<organism evidence="2 3">
    <name type="scientific">Fusobacterium necrophorum subsp. funduliforme B35</name>
    <dbReference type="NCBI Taxonomy" id="1226633"/>
    <lineage>
        <taxon>Bacteria</taxon>
        <taxon>Fusobacteriati</taxon>
        <taxon>Fusobacteriota</taxon>
        <taxon>Fusobacteriia</taxon>
        <taxon>Fusobacteriales</taxon>
        <taxon>Fusobacteriaceae</taxon>
        <taxon>Fusobacterium</taxon>
    </lineage>
</organism>
<dbReference type="Gene3D" id="3.30.565.60">
    <property type="match status" value="1"/>
</dbReference>
<evidence type="ECO:0000313" key="3">
    <source>
        <dbReference type="Proteomes" id="UP000031184"/>
    </source>
</evidence>
<dbReference type="Pfam" id="PF13749">
    <property type="entry name" value="HATPase_c_4"/>
    <property type="match status" value="1"/>
</dbReference>
<dbReference type="AlphaFoldDB" id="A0A017H5A5"/>
<gene>
    <name evidence="2" type="ORF">C095_05375</name>
</gene>
<sequence length="434" mass="50986">MQETKQLEYKEKYSKEECLKSVSAFSNEEGGSIIFGISDEGKVLGIEDTDFLRLQIENAIQDTVMPRPYFSLKEEVRENKKIVILEIMPGYDVPYYYKGKAYCRADTGSRPMDARQIQMLLSKRRPLPFEEKVSLEKKLNFQNLERRLKERLHLQNFNEDTLRTLGLMKYQNYLYSAELLADENSLSFSGIDIVRFGENENIFLDRLTLRKKSLLIQYEKALEFFDKWYAPYEEVIGFYREKRIPVPREAFREAIVNALVHRRMDVNALIHVAMYPDKIEITSPGSLPDGITKKEFLEGRLSVLRNVTIAEVFHRLGLMEAFSTGIKRMKEEYKDYVEEVQFMISESYVTVILPKIQYQNQNKRLIKNLEKNIGNREQEILQIISSREKITRRELEEMTGLKKSIIGEKLVKLQKEKKIQKLGSGRFISYKIID</sequence>